<organism evidence="6 7">
    <name type="scientific">Stappia sediminis</name>
    <dbReference type="NCBI Taxonomy" id="2692190"/>
    <lineage>
        <taxon>Bacteria</taxon>
        <taxon>Pseudomonadati</taxon>
        <taxon>Pseudomonadota</taxon>
        <taxon>Alphaproteobacteria</taxon>
        <taxon>Hyphomicrobiales</taxon>
        <taxon>Stappiaceae</taxon>
        <taxon>Stappia</taxon>
    </lineage>
</organism>
<dbReference type="Proteomes" id="UP000433101">
    <property type="component" value="Unassembled WGS sequence"/>
</dbReference>
<dbReference type="SUPFAM" id="SSF55073">
    <property type="entry name" value="Nucleotide cyclase"/>
    <property type="match status" value="1"/>
</dbReference>
<dbReference type="PANTHER" id="PTHR45138">
    <property type="entry name" value="REGULATORY COMPONENTS OF SENSORY TRANSDUCTION SYSTEM"/>
    <property type="match status" value="1"/>
</dbReference>
<name>A0A7X3S7A0_9HYPH</name>
<dbReference type="Gene3D" id="6.10.140.910">
    <property type="match status" value="1"/>
</dbReference>
<feature type="coiled-coil region" evidence="3">
    <location>
        <begin position="149"/>
        <end position="176"/>
    </location>
</feature>
<dbReference type="PANTHER" id="PTHR45138:SF9">
    <property type="entry name" value="DIGUANYLATE CYCLASE DGCM-RELATED"/>
    <property type="match status" value="1"/>
</dbReference>
<feature type="region of interest" description="Disordered" evidence="4">
    <location>
        <begin position="331"/>
        <end position="353"/>
    </location>
</feature>
<evidence type="ECO:0000313" key="6">
    <source>
        <dbReference type="EMBL" id="MXN64547.1"/>
    </source>
</evidence>
<proteinExistence type="predicted"/>
<gene>
    <name evidence="6" type="ORF">GR183_06490</name>
</gene>
<dbReference type="GO" id="GO:0043709">
    <property type="term" value="P:cell adhesion involved in single-species biofilm formation"/>
    <property type="evidence" value="ECO:0007669"/>
    <property type="project" value="TreeGrafter"/>
</dbReference>
<evidence type="ECO:0000256" key="3">
    <source>
        <dbReference type="SAM" id="Coils"/>
    </source>
</evidence>
<evidence type="ECO:0000256" key="2">
    <source>
        <dbReference type="ARBA" id="ARBA00034247"/>
    </source>
</evidence>
<dbReference type="InterPro" id="IPR050469">
    <property type="entry name" value="Diguanylate_Cyclase"/>
</dbReference>
<dbReference type="SMART" id="SM00267">
    <property type="entry name" value="GGDEF"/>
    <property type="match status" value="1"/>
</dbReference>
<feature type="domain" description="GGDEF" evidence="5">
    <location>
        <begin position="207"/>
        <end position="342"/>
    </location>
</feature>
<reference evidence="6 7" key="1">
    <citation type="submission" date="2019-12" db="EMBL/GenBank/DDBJ databases">
        <authorList>
            <person name="Li M."/>
        </authorList>
    </citation>
    <scope>NUCLEOTIDE SEQUENCE [LARGE SCALE GENOMIC DNA]</scope>
    <source>
        <strain evidence="6 7">GBMRC 2046</strain>
    </source>
</reference>
<protein>
    <recommendedName>
        <fullName evidence="1">diguanylate cyclase</fullName>
        <ecNumber evidence="1">2.7.7.65</ecNumber>
    </recommendedName>
</protein>
<dbReference type="InterPro" id="IPR000160">
    <property type="entry name" value="GGDEF_dom"/>
</dbReference>
<keyword evidence="7" id="KW-1185">Reference proteome</keyword>
<dbReference type="GO" id="GO:0052621">
    <property type="term" value="F:diguanylate cyclase activity"/>
    <property type="evidence" value="ECO:0007669"/>
    <property type="project" value="UniProtKB-EC"/>
</dbReference>
<comment type="caution">
    <text evidence="6">The sequence shown here is derived from an EMBL/GenBank/DDBJ whole genome shotgun (WGS) entry which is preliminary data.</text>
</comment>
<evidence type="ECO:0000256" key="4">
    <source>
        <dbReference type="SAM" id="MobiDB-lite"/>
    </source>
</evidence>
<dbReference type="FunFam" id="3.30.70.270:FF:000001">
    <property type="entry name" value="Diguanylate cyclase domain protein"/>
    <property type="match status" value="1"/>
</dbReference>
<evidence type="ECO:0000259" key="5">
    <source>
        <dbReference type="PROSITE" id="PS50887"/>
    </source>
</evidence>
<keyword evidence="3" id="KW-0175">Coiled coil</keyword>
<accession>A0A7X3S7A0</accession>
<dbReference type="Pfam" id="PF00990">
    <property type="entry name" value="GGDEF"/>
    <property type="match status" value="1"/>
</dbReference>
<dbReference type="GO" id="GO:0005886">
    <property type="term" value="C:plasma membrane"/>
    <property type="evidence" value="ECO:0007669"/>
    <property type="project" value="TreeGrafter"/>
</dbReference>
<dbReference type="Gene3D" id="3.30.70.270">
    <property type="match status" value="1"/>
</dbReference>
<dbReference type="GO" id="GO:1902201">
    <property type="term" value="P:negative regulation of bacterial-type flagellum-dependent cell motility"/>
    <property type="evidence" value="ECO:0007669"/>
    <property type="project" value="TreeGrafter"/>
</dbReference>
<dbReference type="EC" id="2.7.7.65" evidence="1"/>
<evidence type="ECO:0000313" key="7">
    <source>
        <dbReference type="Proteomes" id="UP000433101"/>
    </source>
</evidence>
<evidence type="ECO:0000256" key="1">
    <source>
        <dbReference type="ARBA" id="ARBA00012528"/>
    </source>
</evidence>
<dbReference type="InterPro" id="IPR043128">
    <property type="entry name" value="Rev_trsase/Diguanyl_cyclase"/>
</dbReference>
<comment type="catalytic activity">
    <reaction evidence="2">
        <text>2 GTP = 3',3'-c-di-GMP + 2 diphosphate</text>
        <dbReference type="Rhea" id="RHEA:24898"/>
        <dbReference type="ChEBI" id="CHEBI:33019"/>
        <dbReference type="ChEBI" id="CHEBI:37565"/>
        <dbReference type="ChEBI" id="CHEBI:58805"/>
        <dbReference type="EC" id="2.7.7.65"/>
    </reaction>
</comment>
<dbReference type="InterPro" id="IPR029787">
    <property type="entry name" value="Nucleotide_cyclase"/>
</dbReference>
<dbReference type="NCBIfam" id="TIGR00254">
    <property type="entry name" value="GGDEF"/>
    <property type="match status" value="1"/>
</dbReference>
<dbReference type="PROSITE" id="PS50887">
    <property type="entry name" value="GGDEF"/>
    <property type="match status" value="1"/>
</dbReference>
<dbReference type="CDD" id="cd01949">
    <property type="entry name" value="GGDEF"/>
    <property type="match status" value="1"/>
</dbReference>
<dbReference type="AlphaFoldDB" id="A0A7X3S7A0"/>
<sequence>MAQEDDHKRTIVYAERALDCLRQYALPAYPRFYEVWYTYAAGFNHALNKAVNDASDSAEHLSSENVQDIYNQFLSPNRLGDRIDKVGTKLSAEIRDMIDRLSQNADIVSEYGNSLEGARNELENLKSPAQLNALVAKLLKATADTAAANSSLEEQLIESREQIEALQESLEAIRHESVTDDLTTLFNRKHFDQSIERMMRHAADTKEPLSLLITDIDHFKQFNDNYGHQTGDQVLRLVAVASKQNVKGKDVPCRYGGEEFAILMPHTTLQQAVSVAEQIRRAVMSKELVKRSTGENLGRITITIGAATMRADDTAHSFIARADKALYAGKHGGRNQVRSESDLEGAKGAPQVA</sequence>
<dbReference type="EMBL" id="WUMV01000002">
    <property type="protein sequence ID" value="MXN64547.1"/>
    <property type="molecule type" value="Genomic_DNA"/>
</dbReference>